<sequence length="132" mass="14619">MADKVRYYGLGRRKSSVARVYILPGSGNLIINGIVAKEYLNSEILIKDALSPFAVTETANQFDVFANVNGGGLTGQAGAIRLGIARALLEASNNEYRNKLKDAGFLTRDARVKERKKFGLRKARRARQFSKR</sequence>
<evidence type="ECO:0000256" key="4">
    <source>
        <dbReference type="ARBA" id="ARBA00035259"/>
    </source>
</evidence>
<organism evidence="7 8">
    <name type="scientific">Metamycoplasma hominis</name>
    <name type="common">Mycoplasma hominis</name>
    <dbReference type="NCBI Taxonomy" id="2098"/>
    <lineage>
        <taxon>Bacteria</taxon>
        <taxon>Bacillati</taxon>
        <taxon>Mycoplasmatota</taxon>
        <taxon>Mycoplasmoidales</taxon>
        <taxon>Metamycoplasmataceae</taxon>
        <taxon>Metamycoplasma</taxon>
    </lineage>
</organism>
<evidence type="ECO:0000256" key="6">
    <source>
        <dbReference type="RuleBase" id="RU003815"/>
    </source>
</evidence>
<dbReference type="InterPro" id="IPR023035">
    <property type="entry name" value="Ribosomal_uS9_bac/plastid"/>
</dbReference>
<dbReference type="HAMAP" id="MF_00532_B">
    <property type="entry name" value="Ribosomal_uS9_B"/>
    <property type="match status" value="1"/>
</dbReference>
<dbReference type="InterPro" id="IPR000754">
    <property type="entry name" value="Ribosomal_uS9"/>
</dbReference>
<protein>
    <recommendedName>
        <fullName evidence="4 5">Small ribosomal subunit protein uS9</fullName>
    </recommendedName>
</protein>
<dbReference type="SUPFAM" id="SSF54211">
    <property type="entry name" value="Ribosomal protein S5 domain 2-like"/>
    <property type="match status" value="1"/>
</dbReference>
<dbReference type="GO" id="GO:0003723">
    <property type="term" value="F:RNA binding"/>
    <property type="evidence" value="ECO:0007669"/>
    <property type="project" value="TreeGrafter"/>
</dbReference>
<keyword evidence="3 5" id="KW-0687">Ribonucleoprotein</keyword>
<dbReference type="OMA" id="KFQFSKR"/>
<dbReference type="PROSITE" id="PS00360">
    <property type="entry name" value="RIBOSOMAL_S9"/>
    <property type="match status" value="1"/>
</dbReference>
<dbReference type="EMBL" id="CP033021">
    <property type="protein sequence ID" value="AYN65368.1"/>
    <property type="molecule type" value="Genomic_DNA"/>
</dbReference>
<dbReference type="Proteomes" id="UP000029712">
    <property type="component" value="Chromosome"/>
</dbReference>
<dbReference type="RefSeq" id="WP_012855500.1">
    <property type="nucleotide sequence ID" value="NZ_CP009677.1"/>
</dbReference>
<dbReference type="NCBIfam" id="NF001099">
    <property type="entry name" value="PRK00132.1"/>
    <property type="match status" value="1"/>
</dbReference>
<dbReference type="Pfam" id="PF00380">
    <property type="entry name" value="Ribosomal_S9"/>
    <property type="match status" value="1"/>
</dbReference>
<dbReference type="GO" id="GO:0022627">
    <property type="term" value="C:cytosolic small ribosomal subunit"/>
    <property type="evidence" value="ECO:0007669"/>
    <property type="project" value="TreeGrafter"/>
</dbReference>
<evidence type="ECO:0000313" key="7">
    <source>
        <dbReference type="EMBL" id="AYN65368.1"/>
    </source>
</evidence>
<gene>
    <name evidence="5" type="primary">rpsI</name>
    <name evidence="7" type="ORF">KN71_001475</name>
</gene>
<dbReference type="PANTHER" id="PTHR21569">
    <property type="entry name" value="RIBOSOMAL PROTEIN S9"/>
    <property type="match status" value="1"/>
</dbReference>
<dbReference type="InterPro" id="IPR014721">
    <property type="entry name" value="Ribsml_uS5_D2-typ_fold_subgr"/>
</dbReference>
<keyword evidence="2 5" id="KW-0689">Ribosomal protein</keyword>
<evidence type="ECO:0000256" key="5">
    <source>
        <dbReference type="HAMAP-Rule" id="MF_00532"/>
    </source>
</evidence>
<accession>A0A2K9YSW2</accession>
<dbReference type="GO" id="GO:0006412">
    <property type="term" value="P:translation"/>
    <property type="evidence" value="ECO:0007669"/>
    <property type="project" value="UniProtKB-UniRule"/>
</dbReference>
<comment type="similarity">
    <text evidence="1 5 6">Belongs to the universal ribosomal protein uS9 family.</text>
</comment>
<dbReference type="GO" id="GO:0003735">
    <property type="term" value="F:structural constituent of ribosome"/>
    <property type="evidence" value="ECO:0007669"/>
    <property type="project" value="InterPro"/>
</dbReference>
<dbReference type="GeneID" id="89679249"/>
<reference evidence="7 8" key="2">
    <citation type="submission" date="2018-10" db="EMBL/GenBank/DDBJ databases">
        <title>Detection and isolation of Mycoplasma hominis as a predominant microorganism from pelvic cavity of patient with salpingitis and tubo-ovarian abscess.</title>
        <authorList>
            <person name="Guschin A.E."/>
            <person name="Khayrullina G.A."/>
            <person name="Rakovskaya I.V."/>
            <person name="Shelenkov A.A."/>
            <person name="Shagin D.A."/>
        </authorList>
    </citation>
    <scope>NUCLEOTIDE SEQUENCE [LARGE SCALE GENOMIC DNA]</scope>
    <source>
        <strain evidence="8">TOA</strain>
    </source>
</reference>
<evidence type="ECO:0000256" key="2">
    <source>
        <dbReference type="ARBA" id="ARBA00022980"/>
    </source>
</evidence>
<name>A0A2K9YSW2_METHO</name>
<dbReference type="PANTHER" id="PTHR21569:SF1">
    <property type="entry name" value="SMALL RIBOSOMAL SUBUNIT PROTEIN US9M"/>
    <property type="match status" value="1"/>
</dbReference>
<evidence type="ECO:0000313" key="8">
    <source>
        <dbReference type="Proteomes" id="UP000029712"/>
    </source>
</evidence>
<dbReference type="FunFam" id="3.30.230.10:FF:000001">
    <property type="entry name" value="30S ribosomal protein S9"/>
    <property type="match status" value="1"/>
</dbReference>
<reference evidence="7 8" key="1">
    <citation type="submission" date="2014-08" db="EMBL/GenBank/DDBJ databases">
        <authorList>
            <person name="Kuleshov K."/>
            <person name="Dedkov V."/>
            <person name="Markelov M."/>
            <person name="Pimkina E."/>
        </authorList>
    </citation>
    <scope>NUCLEOTIDE SEQUENCE [LARGE SCALE GENOMIC DNA]</scope>
    <source>
        <strain evidence="8">TOA</strain>
    </source>
</reference>
<dbReference type="InterPro" id="IPR020574">
    <property type="entry name" value="Ribosomal_uS9_CS"/>
</dbReference>
<proteinExistence type="inferred from homology"/>
<dbReference type="InterPro" id="IPR020568">
    <property type="entry name" value="Ribosomal_Su5_D2-typ_SF"/>
</dbReference>
<dbReference type="OrthoDB" id="9803965at2"/>
<evidence type="ECO:0000256" key="1">
    <source>
        <dbReference type="ARBA" id="ARBA00005251"/>
    </source>
</evidence>
<evidence type="ECO:0000256" key="3">
    <source>
        <dbReference type="ARBA" id="ARBA00023274"/>
    </source>
</evidence>
<dbReference type="Gene3D" id="3.30.230.10">
    <property type="match status" value="1"/>
</dbReference>
<dbReference type="AlphaFoldDB" id="A0A2K9YSW2"/>